<evidence type="ECO:0000256" key="1">
    <source>
        <dbReference type="ARBA" id="ARBA00004651"/>
    </source>
</evidence>
<evidence type="ECO:0000256" key="2">
    <source>
        <dbReference type="ARBA" id="ARBA00022475"/>
    </source>
</evidence>
<evidence type="ECO:0000256" key="4">
    <source>
        <dbReference type="ARBA" id="ARBA00022989"/>
    </source>
</evidence>
<evidence type="ECO:0000256" key="5">
    <source>
        <dbReference type="ARBA" id="ARBA00023136"/>
    </source>
</evidence>
<feature type="transmembrane region" description="Helical" evidence="6">
    <location>
        <begin position="12"/>
        <end position="40"/>
    </location>
</feature>
<sequence length="347" mass="37199">MTRLDFYLLREVGIYLVGALAAVIMALLAGALYEVLAPLLQRGADPLVVGQYLAFKLPELVVRALPLAFLFGLLLVFSRLGEDSELKAMLAGGVGKARVLLPVLMFAGVLFIVGMVLAETLVPRGLQKASSVLREAVVQKPRALLSPGTRFEDAYGRIVYVGEVNSDNSIGQVRVITAEEILVAPRGRFEGGSLVLDGGLRVTYGSSKPRTVATFARGTVPLVELGFDPPGGLNNLSIAELRERVRQYRSQGFSYQAELTTLYRKFAEPAASFAFALFAVGVAFFLLGGSRSLGFVGVAVLSFLYYATTSVGRIMGEQGVIPAWSAAFGPGLIYALAGLVLLRFGRR</sequence>
<evidence type="ECO:0000313" key="7">
    <source>
        <dbReference type="EMBL" id="RIH84405.1"/>
    </source>
</evidence>
<feature type="transmembrane region" description="Helical" evidence="6">
    <location>
        <begin position="295"/>
        <end position="315"/>
    </location>
</feature>
<keyword evidence="4 6" id="KW-1133">Transmembrane helix</keyword>
<reference evidence="7 8" key="1">
    <citation type="submission" date="2018-08" db="EMBL/GenBank/DDBJ databases">
        <title>Meiothermus terrae DSM 26712 genome sequencing project.</title>
        <authorList>
            <person name="Da Costa M.S."/>
            <person name="Albuquerque L."/>
            <person name="Raposo P."/>
            <person name="Froufe H.J.C."/>
            <person name="Barroso C.S."/>
            <person name="Egas C."/>
        </authorList>
    </citation>
    <scope>NUCLEOTIDE SEQUENCE [LARGE SCALE GENOMIC DNA]</scope>
    <source>
        <strain evidence="7 8">DSM 26712</strain>
    </source>
</reference>
<evidence type="ECO:0000256" key="3">
    <source>
        <dbReference type="ARBA" id="ARBA00022692"/>
    </source>
</evidence>
<accession>A0A399EJV4</accession>
<dbReference type="EMBL" id="QXDL01000074">
    <property type="protein sequence ID" value="RIH84405.1"/>
    <property type="molecule type" value="Genomic_DNA"/>
</dbReference>
<dbReference type="PANTHER" id="PTHR33529">
    <property type="entry name" value="SLR0882 PROTEIN-RELATED"/>
    <property type="match status" value="1"/>
</dbReference>
<keyword evidence="8" id="KW-1185">Reference proteome</keyword>
<comment type="caution">
    <text evidence="7">The sequence shown here is derived from an EMBL/GenBank/DDBJ whole genome shotgun (WGS) entry which is preliminary data.</text>
</comment>
<feature type="transmembrane region" description="Helical" evidence="6">
    <location>
        <begin position="60"/>
        <end position="78"/>
    </location>
</feature>
<comment type="subcellular location">
    <subcellularLocation>
        <location evidence="1">Cell membrane</location>
        <topology evidence="1">Multi-pass membrane protein</topology>
    </subcellularLocation>
</comment>
<dbReference type="GO" id="GO:0043190">
    <property type="term" value="C:ATP-binding cassette (ABC) transporter complex"/>
    <property type="evidence" value="ECO:0007669"/>
    <property type="project" value="TreeGrafter"/>
</dbReference>
<proteinExistence type="predicted"/>
<dbReference type="Proteomes" id="UP000265715">
    <property type="component" value="Unassembled WGS sequence"/>
</dbReference>
<keyword evidence="3 6" id="KW-0812">Transmembrane</keyword>
<dbReference type="GO" id="GO:0015920">
    <property type="term" value="P:lipopolysaccharide transport"/>
    <property type="evidence" value="ECO:0007669"/>
    <property type="project" value="TreeGrafter"/>
</dbReference>
<gene>
    <name evidence="7" type="ORF">Mterra_01977</name>
</gene>
<dbReference type="Pfam" id="PF03739">
    <property type="entry name" value="LptF_LptG"/>
    <property type="match status" value="1"/>
</dbReference>
<evidence type="ECO:0000256" key="6">
    <source>
        <dbReference type="SAM" id="Phobius"/>
    </source>
</evidence>
<keyword evidence="2" id="KW-1003">Cell membrane</keyword>
<name>A0A399EJV4_9DEIN</name>
<protein>
    <submittedName>
        <fullName evidence="7">LPS export ABC transporter permease LptG</fullName>
    </submittedName>
</protein>
<dbReference type="RefSeq" id="WP_119315074.1">
    <property type="nucleotide sequence ID" value="NZ_QXDL01000074.1"/>
</dbReference>
<feature type="transmembrane region" description="Helical" evidence="6">
    <location>
        <begin position="99"/>
        <end position="118"/>
    </location>
</feature>
<organism evidence="7 8">
    <name type="scientific">Calidithermus terrae</name>
    <dbReference type="NCBI Taxonomy" id="1408545"/>
    <lineage>
        <taxon>Bacteria</taxon>
        <taxon>Thermotogati</taxon>
        <taxon>Deinococcota</taxon>
        <taxon>Deinococci</taxon>
        <taxon>Thermales</taxon>
        <taxon>Thermaceae</taxon>
        <taxon>Calidithermus</taxon>
    </lineage>
</organism>
<dbReference type="InterPro" id="IPR005495">
    <property type="entry name" value="LptG/LptF_permease"/>
</dbReference>
<feature type="transmembrane region" description="Helical" evidence="6">
    <location>
        <begin position="321"/>
        <end position="342"/>
    </location>
</feature>
<feature type="transmembrane region" description="Helical" evidence="6">
    <location>
        <begin position="270"/>
        <end position="288"/>
    </location>
</feature>
<keyword evidence="5 6" id="KW-0472">Membrane</keyword>
<dbReference type="PANTHER" id="PTHR33529:SF6">
    <property type="entry name" value="YJGP_YJGQ FAMILY PERMEASE"/>
    <property type="match status" value="1"/>
</dbReference>
<dbReference type="OrthoDB" id="24938at2"/>
<dbReference type="AlphaFoldDB" id="A0A399EJV4"/>
<evidence type="ECO:0000313" key="8">
    <source>
        <dbReference type="Proteomes" id="UP000265715"/>
    </source>
</evidence>